<comment type="caution">
    <text evidence="1">The sequence shown here is derived from an EMBL/GenBank/DDBJ whole genome shotgun (WGS) entry which is preliminary data.</text>
</comment>
<organism evidence="1 2">
    <name type="scientific">Rhodomicrobium udaipurense</name>
    <dbReference type="NCBI Taxonomy" id="1202716"/>
    <lineage>
        <taxon>Bacteria</taxon>
        <taxon>Pseudomonadati</taxon>
        <taxon>Pseudomonadota</taxon>
        <taxon>Alphaproteobacteria</taxon>
        <taxon>Hyphomicrobiales</taxon>
        <taxon>Hyphomicrobiaceae</taxon>
        <taxon>Rhodomicrobium</taxon>
    </lineage>
</organism>
<protein>
    <submittedName>
        <fullName evidence="1">Uncharacterized protein</fullName>
    </submittedName>
</protein>
<sequence length="216" mass="24840">MDFSRFTREGGLKPRRAVLDDCFALDVRAWEREGKLIPRTAFRVEWPERSAFLGVSVDAEGVVLLFKRLGDGYEALPIAEERLRVVRMPTPFGGAHTRFICPDCERRVWKLFAHEVTFRCQRCLGLRRLSGIVSKRERKAMRLEKIDAKLRIFPGLPVAFVTRKPPRMSLRIFRKLRDEKAALEAEGVTRRIGHGLAASPNILEVNERIKRMKGAN</sequence>
<dbReference type="AlphaFoldDB" id="A0A8I1G873"/>
<name>A0A8I1G873_9HYPH</name>
<proteinExistence type="predicted"/>
<keyword evidence="2" id="KW-1185">Reference proteome</keyword>
<evidence type="ECO:0000313" key="1">
    <source>
        <dbReference type="EMBL" id="MBJ7542342.1"/>
    </source>
</evidence>
<accession>A0A8I1G873</accession>
<evidence type="ECO:0000313" key="2">
    <source>
        <dbReference type="Proteomes" id="UP000623250"/>
    </source>
</evidence>
<reference evidence="1 2" key="1">
    <citation type="submission" date="2020-12" db="EMBL/GenBank/DDBJ databases">
        <title>Revised draft genomes of Rhodomicrobium vannielii ATCC 17100 and Rhodomicrobium udaipurense JA643.</title>
        <authorList>
            <person name="Conners E.M."/>
            <person name="Davenport E.J."/>
            <person name="Bose A."/>
        </authorList>
    </citation>
    <scope>NUCLEOTIDE SEQUENCE [LARGE SCALE GENOMIC DNA]</scope>
    <source>
        <strain evidence="1 2">JA643</strain>
    </source>
</reference>
<dbReference type="Proteomes" id="UP000623250">
    <property type="component" value="Unassembled WGS sequence"/>
</dbReference>
<dbReference type="EMBL" id="JAEMUK010000004">
    <property type="protein sequence ID" value="MBJ7542342.1"/>
    <property type="molecule type" value="Genomic_DNA"/>
</dbReference>
<gene>
    <name evidence="1" type="ORF">JDN41_02085</name>
</gene>
<dbReference type="RefSeq" id="WP_155955268.1">
    <property type="nucleotide sequence ID" value="NZ_JAEMUK010000004.1"/>
</dbReference>